<dbReference type="EMBL" id="MNVM01000003">
    <property type="protein sequence ID" value="OIO30084.1"/>
    <property type="molecule type" value="Genomic_DNA"/>
</dbReference>
<accession>A0A1J4UYV7</accession>
<dbReference type="AlphaFoldDB" id="A0A1J4UYV7"/>
<keyword evidence="1" id="KW-0812">Transmembrane</keyword>
<feature type="transmembrane region" description="Helical" evidence="1">
    <location>
        <begin position="95"/>
        <end position="120"/>
    </location>
</feature>
<gene>
    <name evidence="2" type="ORF">AUJ22_00250</name>
</gene>
<evidence type="ECO:0000256" key="1">
    <source>
        <dbReference type="SAM" id="Phobius"/>
    </source>
</evidence>
<evidence type="ECO:0000313" key="3">
    <source>
        <dbReference type="Proteomes" id="UP000185769"/>
    </source>
</evidence>
<dbReference type="STRING" id="1805280.AUJ22_00250"/>
<evidence type="ECO:0008006" key="4">
    <source>
        <dbReference type="Google" id="ProtNLM"/>
    </source>
</evidence>
<feature type="transmembrane region" description="Helical" evidence="1">
    <location>
        <begin position="41"/>
        <end position="58"/>
    </location>
</feature>
<sequence length="131" mass="15889">MDFKRLLIRLVSLIFFIFLLNYLAMKFYWYSSIWYLDMPMHFLGGVWLGLIFIWFFKLNEIRIKVILKIILCVLLVGILWEFFENIVNSYTTQNIFNVLDTISDILFDLSGGLFSIFYFLRYIMYIEKNTI</sequence>
<name>A0A1J4UYV7_9BACT</name>
<dbReference type="Proteomes" id="UP000185769">
    <property type="component" value="Unassembled WGS sequence"/>
</dbReference>
<keyword evidence="1" id="KW-0472">Membrane</keyword>
<reference evidence="2 3" key="1">
    <citation type="journal article" date="2016" name="Environ. Microbiol.">
        <title>Genomic resolution of a cold subsurface aquifer community provides metabolic insights for novel microbes adapted to high CO concentrations.</title>
        <authorList>
            <person name="Probst A.J."/>
            <person name="Castelle C.J."/>
            <person name="Singh A."/>
            <person name="Brown C.T."/>
            <person name="Anantharaman K."/>
            <person name="Sharon I."/>
            <person name="Hug L.A."/>
            <person name="Burstein D."/>
            <person name="Emerson J.B."/>
            <person name="Thomas B.C."/>
            <person name="Banfield J.F."/>
        </authorList>
    </citation>
    <scope>NUCLEOTIDE SEQUENCE [LARGE SCALE GENOMIC DNA]</scope>
    <source>
        <strain evidence="2">CG1_02_31_12</strain>
    </source>
</reference>
<organism evidence="2 3">
    <name type="scientific">Candidatus Nomurabacteria bacterium CG1_02_31_12</name>
    <dbReference type="NCBI Taxonomy" id="1805280"/>
    <lineage>
        <taxon>Bacteria</taxon>
        <taxon>Candidatus Nomuraibacteriota</taxon>
    </lineage>
</organism>
<comment type="caution">
    <text evidence="2">The sequence shown here is derived from an EMBL/GenBank/DDBJ whole genome shotgun (WGS) entry which is preliminary data.</text>
</comment>
<evidence type="ECO:0000313" key="2">
    <source>
        <dbReference type="EMBL" id="OIO30084.1"/>
    </source>
</evidence>
<feature type="transmembrane region" description="Helical" evidence="1">
    <location>
        <begin position="65"/>
        <end position="83"/>
    </location>
</feature>
<dbReference type="Pfam" id="PF09997">
    <property type="entry name" value="DUF2238"/>
    <property type="match status" value="1"/>
</dbReference>
<feature type="transmembrane region" description="Helical" evidence="1">
    <location>
        <begin position="7"/>
        <end position="29"/>
    </location>
</feature>
<protein>
    <recommendedName>
        <fullName evidence="4">VanZ-like domain-containing protein</fullName>
    </recommendedName>
</protein>
<proteinExistence type="predicted"/>
<keyword evidence="1" id="KW-1133">Transmembrane helix</keyword>
<dbReference type="InterPro" id="IPR014509">
    <property type="entry name" value="YjdF-like"/>
</dbReference>